<keyword evidence="3" id="KW-1185">Reference proteome</keyword>
<dbReference type="PANTHER" id="PTHR37888:SF11">
    <property type="entry name" value="DNA-BINDING BROMODOMAIN-CONTAINING PROTEIN"/>
    <property type="match status" value="1"/>
</dbReference>
<dbReference type="InterPro" id="IPR009057">
    <property type="entry name" value="Homeodomain-like_sf"/>
</dbReference>
<accession>A0A8X8WS42</accession>
<name>A0A8X8WS42_SALSN</name>
<gene>
    <name evidence="2" type="ORF">SASPL_141011</name>
</gene>
<dbReference type="Proteomes" id="UP000298416">
    <property type="component" value="Unassembled WGS sequence"/>
</dbReference>
<dbReference type="Pfam" id="PF00249">
    <property type="entry name" value="Myb_DNA-binding"/>
    <property type="match status" value="1"/>
</dbReference>
<proteinExistence type="predicted"/>
<dbReference type="CDD" id="cd00167">
    <property type="entry name" value="SANT"/>
    <property type="match status" value="1"/>
</dbReference>
<dbReference type="SUPFAM" id="SSF46689">
    <property type="entry name" value="Homeodomain-like"/>
    <property type="match status" value="1"/>
</dbReference>
<reference evidence="2" key="2">
    <citation type="submission" date="2020-08" db="EMBL/GenBank/DDBJ databases">
        <title>Plant Genome Project.</title>
        <authorList>
            <person name="Zhang R.-G."/>
        </authorList>
    </citation>
    <scope>NUCLEOTIDE SEQUENCE</scope>
    <source>
        <strain evidence="2">Huo1</strain>
        <tissue evidence="2">Leaf</tissue>
    </source>
</reference>
<feature type="domain" description="Myb-like" evidence="1">
    <location>
        <begin position="19"/>
        <end position="53"/>
    </location>
</feature>
<dbReference type="EMBL" id="PNBA02000015">
    <property type="protein sequence ID" value="KAG6399530.1"/>
    <property type="molecule type" value="Genomic_DNA"/>
</dbReference>
<dbReference type="InterPro" id="IPR001005">
    <property type="entry name" value="SANT/Myb"/>
</dbReference>
<evidence type="ECO:0000313" key="2">
    <source>
        <dbReference type="EMBL" id="KAG6399530.1"/>
    </source>
</evidence>
<dbReference type="PANTHER" id="PTHR37888">
    <property type="entry name" value="DNA-BINDING BROMODOMAIN-CONTAINING PROTEIN"/>
    <property type="match status" value="1"/>
</dbReference>
<evidence type="ECO:0000313" key="3">
    <source>
        <dbReference type="Proteomes" id="UP000298416"/>
    </source>
</evidence>
<comment type="caution">
    <text evidence="2">The sequence shown here is derived from an EMBL/GenBank/DDBJ whole genome shotgun (WGS) entry which is preliminary data.</text>
</comment>
<evidence type="ECO:0000259" key="1">
    <source>
        <dbReference type="Pfam" id="PF00249"/>
    </source>
</evidence>
<sequence>MTKPDGLAPDTNDDVSPAAWGTWEELLLAFAVNHHGTASWDSISSELQKRTSNPNLCLSAHGCRSKYLDLKRRFVVTNGDFEAGKSNADESGPLLDELRKLRVAELRREVTISTSSTPLRFPHTRLNQLSLELDEEDGSEIFEGGFVQRELEQYRGARPGGEDRTSG</sequence>
<dbReference type="AlphaFoldDB" id="A0A8X8WS42"/>
<protein>
    <recommendedName>
        <fullName evidence="1">Myb-like domain-containing protein</fullName>
    </recommendedName>
</protein>
<reference evidence="2" key="1">
    <citation type="submission" date="2018-01" db="EMBL/GenBank/DDBJ databases">
        <authorList>
            <person name="Mao J.F."/>
        </authorList>
    </citation>
    <scope>NUCLEOTIDE SEQUENCE</scope>
    <source>
        <strain evidence="2">Huo1</strain>
        <tissue evidence="2">Leaf</tissue>
    </source>
</reference>
<organism evidence="2">
    <name type="scientific">Salvia splendens</name>
    <name type="common">Scarlet sage</name>
    <dbReference type="NCBI Taxonomy" id="180675"/>
    <lineage>
        <taxon>Eukaryota</taxon>
        <taxon>Viridiplantae</taxon>
        <taxon>Streptophyta</taxon>
        <taxon>Embryophyta</taxon>
        <taxon>Tracheophyta</taxon>
        <taxon>Spermatophyta</taxon>
        <taxon>Magnoliopsida</taxon>
        <taxon>eudicotyledons</taxon>
        <taxon>Gunneridae</taxon>
        <taxon>Pentapetalae</taxon>
        <taxon>asterids</taxon>
        <taxon>lamiids</taxon>
        <taxon>Lamiales</taxon>
        <taxon>Lamiaceae</taxon>
        <taxon>Nepetoideae</taxon>
        <taxon>Mentheae</taxon>
        <taxon>Salviinae</taxon>
        <taxon>Salvia</taxon>
        <taxon>Salvia subgen. Calosphace</taxon>
        <taxon>core Calosphace</taxon>
    </lineage>
</organism>